<dbReference type="RefSeq" id="WP_077847240.1">
    <property type="nucleotide sequence ID" value="NZ_LZZM01000138.1"/>
</dbReference>
<dbReference type="STRING" id="29367.CLPUN_20980"/>
<dbReference type="Pfam" id="PF05400">
    <property type="entry name" value="FliT"/>
    <property type="match status" value="1"/>
</dbReference>
<comment type="similarity">
    <text evidence="6">Belongs to the bacillales FliT family.</text>
</comment>
<comment type="caution">
    <text evidence="8">The sequence shown here is derived from an EMBL/GenBank/DDBJ whole genome shotgun (WGS) entry which is preliminary data.</text>
</comment>
<comment type="subcellular location">
    <subcellularLocation>
        <location evidence="1">Cytoplasm</location>
        <location evidence="1">Cytosol</location>
    </subcellularLocation>
</comment>
<dbReference type="AlphaFoldDB" id="A0A1S8TKG7"/>
<accession>A0A1S8TKG7</accession>
<evidence type="ECO:0000313" key="9">
    <source>
        <dbReference type="Proteomes" id="UP000190890"/>
    </source>
</evidence>
<evidence type="ECO:0000256" key="5">
    <source>
        <dbReference type="ARBA" id="ARBA00093765"/>
    </source>
</evidence>
<reference evidence="8 9" key="1">
    <citation type="submission" date="2016-05" db="EMBL/GenBank/DDBJ databases">
        <title>Microbial solvent formation.</title>
        <authorList>
            <person name="Poehlein A."/>
            <person name="Montoya Solano J.D."/>
            <person name="Flitsch S."/>
            <person name="Krabben P."/>
            <person name="Duerre P."/>
            <person name="Daniel R."/>
        </authorList>
    </citation>
    <scope>NUCLEOTIDE SEQUENCE [LARGE SCALE GENOMIC DNA]</scope>
    <source>
        <strain evidence="8 9">DSM 2619</strain>
    </source>
</reference>
<protein>
    <recommendedName>
        <fullName evidence="7">Flagellar protein FliT</fullName>
    </recommendedName>
</protein>
<evidence type="ECO:0000256" key="2">
    <source>
        <dbReference type="ARBA" id="ARBA00022490"/>
    </source>
</evidence>
<evidence type="ECO:0000256" key="4">
    <source>
        <dbReference type="ARBA" id="ARBA00023186"/>
    </source>
</evidence>
<dbReference type="Proteomes" id="UP000190890">
    <property type="component" value="Unassembled WGS sequence"/>
</dbReference>
<evidence type="ECO:0000256" key="7">
    <source>
        <dbReference type="ARBA" id="ARBA00093797"/>
    </source>
</evidence>
<dbReference type="OrthoDB" id="1936404at2"/>
<dbReference type="InterPro" id="IPR008622">
    <property type="entry name" value="FliT"/>
</dbReference>
<comment type="function">
    <text evidence="5">May act as an export chaperone for the filament capping protein FliD.</text>
</comment>
<gene>
    <name evidence="8" type="ORF">CLPUN_20980</name>
</gene>
<evidence type="ECO:0000256" key="3">
    <source>
        <dbReference type="ARBA" id="ARBA00022795"/>
    </source>
</evidence>
<evidence type="ECO:0000313" key="8">
    <source>
        <dbReference type="EMBL" id="OOM77925.1"/>
    </source>
</evidence>
<organism evidence="8 9">
    <name type="scientific">Clostridium puniceum</name>
    <dbReference type="NCBI Taxonomy" id="29367"/>
    <lineage>
        <taxon>Bacteria</taxon>
        <taxon>Bacillati</taxon>
        <taxon>Bacillota</taxon>
        <taxon>Clostridia</taxon>
        <taxon>Eubacteriales</taxon>
        <taxon>Clostridiaceae</taxon>
        <taxon>Clostridium</taxon>
    </lineage>
</organism>
<keyword evidence="3" id="KW-1005">Bacterial flagellum biogenesis</keyword>
<keyword evidence="9" id="KW-1185">Reference proteome</keyword>
<dbReference type="EMBL" id="LZZM01000138">
    <property type="protein sequence ID" value="OOM77925.1"/>
    <property type="molecule type" value="Genomic_DNA"/>
</dbReference>
<name>A0A1S8TKG7_9CLOT</name>
<keyword evidence="4" id="KW-0143">Chaperone</keyword>
<keyword evidence="2" id="KW-0963">Cytoplasm</keyword>
<sequence length="109" mass="12665">MDLDECLETYKAITLELIEKTKHGEDLEELLAQRSKVINEIGNIDFSKEELKNKISDLLILELDSELQSLVKAEKIKTKKQIDALRKNREARKNYGKIQEKPNFFSARS</sequence>
<proteinExistence type="inferred from homology"/>
<evidence type="ECO:0000256" key="6">
    <source>
        <dbReference type="ARBA" id="ARBA00093785"/>
    </source>
</evidence>
<evidence type="ECO:0000256" key="1">
    <source>
        <dbReference type="ARBA" id="ARBA00004514"/>
    </source>
</evidence>